<dbReference type="PANTHER" id="PTHR43042">
    <property type="entry name" value="SAM-DEPENDENT METHYLTRANSFERASE"/>
    <property type="match status" value="1"/>
</dbReference>
<dbReference type="GO" id="GO:0008168">
    <property type="term" value="F:methyltransferase activity"/>
    <property type="evidence" value="ECO:0007669"/>
    <property type="project" value="UniProtKB-KW"/>
</dbReference>
<dbReference type="Proteomes" id="UP000254924">
    <property type="component" value="Unassembled WGS sequence"/>
</dbReference>
<dbReference type="Gene3D" id="3.30.750.80">
    <property type="entry name" value="RNA methyltransferase domain (HRMD) like"/>
    <property type="match status" value="1"/>
</dbReference>
<name>A0A380KCH2_9STRE</name>
<accession>A0A380KCH2</accession>
<protein>
    <submittedName>
        <fullName evidence="6">Putative SAM-dependent methyl transferase</fullName>
        <ecNumber evidence="6">2.1.1.-</ecNumber>
        <ecNumber evidence="6">2.1.1.191</ecNumber>
    </submittedName>
</protein>
<dbReference type="InterPro" id="IPR041532">
    <property type="entry name" value="RlmI-like_PUA"/>
</dbReference>
<dbReference type="RefSeq" id="WP_115271636.1">
    <property type="nucleotide sequence ID" value="NZ_JBNPNB010000102.1"/>
</dbReference>
<dbReference type="InterPro" id="IPR015947">
    <property type="entry name" value="PUA-like_sf"/>
</dbReference>
<keyword evidence="1 6" id="KW-0489">Methyltransferase</keyword>
<evidence type="ECO:0000256" key="3">
    <source>
        <dbReference type="ARBA" id="ARBA00022691"/>
    </source>
</evidence>
<feature type="domain" description="RlmI-like PUA" evidence="5">
    <location>
        <begin position="7"/>
        <end position="63"/>
    </location>
</feature>
<evidence type="ECO:0000259" key="4">
    <source>
        <dbReference type="Pfam" id="PF10672"/>
    </source>
</evidence>
<dbReference type="InterPro" id="IPR019614">
    <property type="entry name" value="SAM-dep_methyl-trfase"/>
</dbReference>
<organism evidence="6 7">
    <name type="scientific">Streptococcus hyointestinalis</name>
    <dbReference type="NCBI Taxonomy" id="1337"/>
    <lineage>
        <taxon>Bacteria</taxon>
        <taxon>Bacillati</taxon>
        <taxon>Bacillota</taxon>
        <taxon>Bacilli</taxon>
        <taxon>Lactobacillales</taxon>
        <taxon>Streptococcaceae</taxon>
        <taxon>Streptococcus</taxon>
    </lineage>
</organism>
<evidence type="ECO:0000259" key="5">
    <source>
        <dbReference type="Pfam" id="PF17785"/>
    </source>
</evidence>
<evidence type="ECO:0000256" key="2">
    <source>
        <dbReference type="ARBA" id="ARBA00022679"/>
    </source>
</evidence>
<dbReference type="Pfam" id="PF17785">
    <property type="entry name" value="PUA_3"/>
    <property type="match status" value="1"/>
</dbReference>
<dbReference type="AlphaFoldDB" id="A0A380KCH2"/>
<keyword evidence="2 6" id="KW-0808">Transferase</keyword>
<dbReference type="InterPro" id="IPR036974">
    <property type="entry name" value="PUA_sf"/>
</dbReference>
<dbReference type="InterPro" id="IPR029063">
    <property type="entry name" value="SAM-dependent_MTases_sf"/>
</dbReference>
<dbReference type="Pfam" id="PF10672">
    <property type="entry name" value="Methyltrans_SAM"/>
    <property type="match status" value="1"/>
</dbReference>
<dbReference type="OrthoDB" id="9805492at2"/>
<dbReference type="EMBL" id="UHFN01000007">
    <property type="protein sequence ID" value="SUN62733.1"/>
    <property type="molecule type" value="Genomic_DNA"/>
</dbReference>
<keyword evidence="7" id="KW-1185">Reference proteome</keyword>
<gene>
    <name evidence="6" type="primary">rlmI</name>
    <name evidence="6" type="ORF">NCTC12224_02044</name>
</gene>
<dbReference type="Gene3D" id="2.30.130.10">
    <property type="entry name" value="PUA domain"/>
    <property type="match status" value="1"/>
</dbReference>
<evidence type="ECO:0000313" key="6">
    <source>
        <dbReference type="EMBL" id="SUN62733.1"/>
    </source>
</evidence>
<dbReference type="Gene3D" id="3.40.50.150">
    <property type="entry name" value="Vaccinia Virus protein VP39"/>
    <property type="match status" value="1"/>
</dbReference>
<evidence type="ECO:0000256" key="1">
    <source>
        <dbReference type="ARBA" id="ARBA00022603"/>
    </source>
</evidence>
<evidence type="ECO:0000313" key="7">
    <source>
        <dbReference type="Proteomes" id="UP000254924"/>
    </source>
</evidence>
<dbReference type="SUPFAM" id="SSF88697">
    <property type="entry name" value="PUA domain-like"/>
    <property type="match status" value="1"/>
</dbReference>
<dbReference type="EC" id="2.1.1.-" evidence="6"/>
<keyword evidence="3" id="KW-0949">S-adenosyl-L-methionine</keyword>
<dbReference type="SUPFAM" id="SSF53335">
    <property type="entry name" value="S-adenosyl-L-methionine-dependent methyltransferases"/>
    <property type="match status" value="1"/>
</dbReference>
<dbReference type="CDD" id="cd02440">
    <property type="entry name" value="AdoMet_MTases"/>
    <property type="match status" value="1"/>
</dbReference>
<dbReference type="GO" id="GO:0032259">
    <property type="term" value="P:methylation"/>
    <property type="evidence" value="ECO:0007669"/>
    <property type="project" value="UniProtKB-KW"/>
</dbReference>
<dbReference type="GeneID" id="78357298"/>
<feature type="domain" description="S-adenosylmethionine-dependent methyltransferase" evidence="4">
    <location>
        <begin position="170"/>
        <end position="337"/>
    </location>
</feature>
<dbReference type="EC" id="2.1.1.191" evidence="6"/>
<proteinExistence type="predicted"/>
<sequence length="387" mass="43733">MSKLFVDASLQKKLASGVQLLDKHDISTQTPTNQLVFLYSPKSAFLGTAYLSEQNKGVGWFLSPKKLKLDVAYFRALFEQARQKRRAYENDSQTTAYRLFNQDGDNFGGMTIDRYGDYALFSWYNAFVYENRQTIIEAFQLVFPELIGAYEKIRFKGLDYESAHLYGQKAPDTFTILENGVAYSVFLNDGLMTGIFLDQHEVRGSLVDGLATGKRLLNMFSYTAAFSVAAAMGGATETTSVDLAKRSRELSKAHFMANDLPLENHHFVVMDVFDYFKYAKKKGLRFEVIVLDPPSFARNKKRTFSVAKDYHKLISQALELLTENGVLIASTNAANVSKAQFKKQLEKGFGEVKHTYLDFKTLPADFASNKADAQSQYLKVFTVKVEQ</sequence>
<dbReference type="PANTHER" id="PTHR43042:SF3">
    <property type="entry name" value="RIBOSOMAL RNA LARGE SUBUNIT METHYLTRANSFERASE YWBD-RELATED"/>
    <property type="match status" value="1"/>
</dbReference>
<dbReference type="CDD" id="cd11572">
    <property type="entry name" value="RlmI_M_like"/>
    <property type="match status" value="1"/>
</dbReference>
<reference evidence="6 7" key="1">
    <citation type="submission" date="2018-06" db="EMBL/GenBank/DDBJ databases">
        <authorList>
            <consortium name="Pathogen Informatics"/>
            <person name="Doyle S."/>
        </authorList>
    </citation>
    <scope>NUCLEOTIDE SEQUENCE [LARGE SCALE GENOMIC DNA]</scope>
    <source>
        <strain evidence="6 7">NCTC12224</strain>
    </source>
</reference>
<dbReference type="GO" id="GO:0003723">
    <property type="term" value="F:RNA binding"/>
    <property type="evidence" value="ECO:0007669"/>
    <property type="project" value="InterPro"/>
</dbReference>